<protein>
    <submittedName>
        <fullName evidence="3">Lincosamide nucleotidyltransferase</fullName>
    </submittedName>
</protein>
<dbReference type="Gene3D" id="3.30.460.10">
    <property type="entry name" value="Beta Polymerase, domain 2"/>
    <property type="match status" value="1"/>
</dbReference>
<dbReference type="GO" id="GO:0016740">
    <property type="term" value="F:transferase activity"/>
    <property type="evidence" value="ECO:0007669"/>
    <property type="project" value="UniProtKB-KW"/>
</dbReference>
<dbReference type="EMBL" id="JACBZH010000001">
    <property type="protein sequence ID" value="NYH89951.1"/>
    <property type="molecule type" value="Genomic_DNA"/>
</dbReference>
<proteinExistence type="predicted"/>
<dbReference type="Proteomes" id="UP000579605">
    <property type="component" value="Unassembled WGS sequence"/>
</dbReference>
<evidence type="ECO:0000259" key="2">
    <source>
        <dbReference type="Pfam" id="PF21418"/>
    </source>
</evidence>
<comment type="caution">
    <text evidence="3">The sequence shown here is derived from an EMBL/GenBank/DDBJ whole genome shotgun (WGS) entry which is preliminary data.</text>
</comment>
<keyword evidence="4" id="KW-1185">Reference proteome</keyword>
<evidence type="ECO:0000313" key="4">
    <source>
        <dbReference type="Proteomes" id="UP000579605"/>
    </source>
</evidence>
<dbReference type="InterPro" id="IPR048495">
    <property type="entry name" value="LinB-like_C"/>
</dbReference>
<gene>
    <name evidence="3" type="ORF">F4554_002589</name>
</gene>
<dbReference type="Pfam" id="PF21418">
    <property type="entry name" value="LinB-like_C"/>
    <property type="match status" value="1"/>
</dbReference>
<sequence>MTPKSPKSPKSPKTPATPATPASAAAATAAQDALDAAYRAAFAAEERVRAVLTYGSRPAGLGDAWSDVEYWVFVSSDLLPDQARTNPPVPPDWLREVGEPALLVRNEFGAWVAVHAGLVRVEVHLWPASGVDVVRGWPARGAPVESMVVLDRDGTLTPAVAALPEHPRVPRTAAEVAEVCGRFANWWVLGHNVAGRGEWERSQDALAHVRRELLWMARLAEAGSEPEVGEATKRWLTPSRLAERDLSPEVIEALARVSARTEPADLARAYGAAWELGERLWRALVATWGFDPPDRLAEWVEAQVEAEAQAQVQA</sequence>
<evidence type="ECO:0000313" key="3">
    <source>
        <dbReference type="EMBL" id="NYH89951.1"/>
    </source>
</evidence>
<feature type="compositionally biased region" description="Low complexity" evidence="1">
    <location>
        <begin position="11"/>
        <end position="24"/>
    </location>
</feature>
<evidence type="ECO:0000256" key="1">
    <source>
        <dbReference type="SAM" id="MobiDB-lite"/>
    </source>
</evidence>
<feature type="domain" description="Lincosamide nucleotidyltransferase-like C-terminal" evidence="2">
    <location>
        <begin position="173"/>
        <end position="291"/>
    </location>
</feature>
<organism evidence="3 4">
    <name type="scientific">Actinopolymorpha rutila</name>
    <dbReference type="NCBI Taxonomy" id="446787"/>
    <lineage>
        <taxon>Bacteria</taxon>
        <taxon>Bacillati</taxon>
        <taxon>Actinomycetota</taxon>
        <taxon>Actinomycetes</taxon>
        <taxon>Propionibacteriales</taxon>
        <taxon>Actinopolymorphaceae</taxon>
        <taxon>Actinopolymorpha</taxon>
    </lineage>
</organism>
<keyword evidence="3" id="KW-0808">Transferase</keyword>
<name>A0A852ZAA0_9ACTN</name>
<dbReference type="Gene3D" id="1.20.120.330">
    <property type="entry name" value="Nucleotidyltransferases domain 2"/>
    <property type="match status" value="1"/>
</dbReference>
<feature type="region of interest" description="Disordered" evidence="1">
    <location>
        <begin position="1"/>
        <end position="24"/>
    </location>
</feature>
<dbReference type="InterPro" id="IPR043519">
    <property type="entry name" value="NT_sf"/>
</dbReference>
<dbReference type="RefSeq" id="WP_179787591.1">
    <property type="nucleotide sequence ID" value="NZ_BAAARR010000010.1"/>
</dbReference>
<dbReference type="AlphaFoldDB" id="A0A852ZAA0"/>
<accession>A0A852ZAA0</accession>
<reference evidence="3 4" key="1">
    <citation type="submission" date="2020-07" db="EMBL/GenBank/DDBJ databases">
        <title>Sequencing the genomes of 1000 actinobacteria strains.</title>
        <authorList>
            <person name="Klenk H.-P."/>
        </authorList>
    </citation>
    <scope>NUCLEOTIDE SEQUENCE [LARGE SCALE GENOMIC DNA]</scope>
    <source>
        <strain evidence="3 4">DSM 18448</strain>
    </source>
</reference>